<dbReference type="PROSITE" id="PS51257">
    <property type="entry name" value="PROKAR_LIPOPROTEIN"/>
    <property type="match status" value="1"/>
</dbReference>
<dbReference type="Pfam" id="PF01547">
    <property type="entry name" value="SBP_bac_1"/>
    <property type="match status" value="1"/>
</dbReference>
<sequence length="547" mass="61548">MRVRRAFSLILVLMVAFTVILAGCSGGSNEPDNSKEASPSPSGSNTKENPGNELEPYTFSFYGNYDWMTTEPWGADPTSKWIQENMKITVEPIQSGGGAASKLNTMIASNTLPDVMMIDRGGDVERLRAGGQLVALDEYLDKYPNLKQYAGDRTLNMLRSEDGKLYQFPNWYTSSGNGNTGWIINTKIYKELGSPKLETFDDLYDYLKKVKITYPDVVPFETGIGGQGIDVMSSGFAEYHPMKYMSSRFATDGTRLISIFQDPAFQETMLFASKLFREKLITQDALTQKDDQVKEKLNTGRVAVFAFGDVANYGREANNAWKAIDPEGGYEPIWPIRKSGLDKDKIFVSDYNSLGWNAIVITKNAKDPERIFAYLDWLTGPEGQRVAFFGPPGLYWDDYDGNGAPIPNDTAINTPQAEKDKQKIGAFDWVGNTTFVNTSKAEYEMKLPENQRNWTTEAQKNFFWKTSLEMTEFVNIDPLPDTDEGIARTMVNDIYVTAFAKMLFAKDDNEVLSLMEQAQQHAVDAGYDELLQFYTDKWNANKAIIQK</sequence>
<keyword evidence="5" id="KW-0449">Lipoprotein</keyword>
<dbReference type="EMBL" id="CP041969">
    <property type="protein sequence ID" value="QMV42871.1"/>
    <property type="molecule type" value="Genomic_DNA"/>
</dbReference>
<dbReference type="Proteomes" id="UP000515679">
    <property type="component" value="Chromosome"/>
</dbReference>
<evidence type="ECO:0000256" key="2">
    <source>
        <dbReference type="ARBA" id="ARBA00022729"/>
    </source>
</evidence>
<accession>A0A7G5C0Y7</accession>
<feature type="compositionally biased region" description="Polar residues" evidence="6">
    <location>
        <begin position="28"/>
        <end position="49"/>
    </location>
</feature>
<dbReference type="PANTHER" id="PTHR43649">
    <property type="entry name" value="ARABINOSE-BINDING PROTEIN-RELATED"/>
    <property type="match status" value="1"/>
</dbReference>
<evidence type="ECO:0000256" key="3">
    <source>
        <dbReference type="ARBA" id="ARBA00023136"/>
    </source>
</evidence>
<keyword evidence="8" id="KW-1185">Reference proteome</keyword>
<evidence type="ECO:0000256" key="1">
    <source>
        <dbReference type="ARBA" id="ARBA00022475"/>
    </source>
</evidence>
<keyword evidence="3" id="KW-0472">Membrane</keyword>
<dbReference type="PANTHER" id="PTHR43649:SF33">
    <property type="entry name" value="POLYGALACTURONAN_RHAMNOGALACTURONAN-BINDING PROTEIN YTCQ"/>
    <property type="match status" value="1"/>
</dbReference>
<gene>
    <name evidence="7" type="ORF">FPL14_18015</name>
</gene>
<evidence type="ECO:0000256" key="5">
    <source>
        <dbReference type="ARBA" id="ARBA00023288"/>
    </source>
</evidence>
<keyword evidence="1" id="KW-1003">Cell membrane</keyword>
<evidence type="ECO:0000313" key="7">
    <source>
        <dbReference type="EMBL" id="QMV42871.1"/>
    </source>
</evidence>
<evidence type="ECO:0000256" key="6">
    <source>
        <dbReference type="SAM" id="MobiDB-lite"/>
    </source>
</evidence>
<dbReference type="InterPro" id="IPR006059">
    <property type="entry name" value="SBP"/>
</dbReference>
<reference evidence="7 8" key="1">
    <citation type="submission" date="2019-07" db="EMBL/GenBank/DDBJ databases">
        <authorList>
            <person name="Kim J.K."/>
            <person name="Cheong H.-M."/>
            <person name="Choi Y."/>
            <person name="Hwang K.J."/>
            <person name="Lee S."/>
            <person name="Choi C."/>
        </authorList>
    </citation>
    <scope>NUCLEOTIDE SEQUENCE [LARGE SCALE GENOMIC DNA]</scope>
    <source>
        <strain evidence="7 8">KS 22</strain>
    </source>
</reference>
<keyword evidence="4" id="KW-0564">Palmitate</keyword>
<dbReference type="AlphaFoldDB" id="A0A7G5C0Y7"/>
<organism evidence="7 8">
    <name type="scientific">Cohnella cholangitidis</name>
    <dbReference type="NCBI Taxonomy" id="2598458"/>
    <lineage>
        <taxon>Bacteria</taxon>
        <taxon>Bacillati</taxon>
        <taxon>Bacillota</taxon>
        <taxon>Bacilli</taxon>
        <taxon>Bacillales</taxon>
        <taxon>Paenibacillaceae</taxon>
        <taxon>Cohnella</taxon>
    </lineage>
</organism>
<evidence type="ECO:0000313" key="8">
    <source>
        <dbReference type="Proteomes" id="UP000515679"/>
    </source>
</evidence>
<dbReference type="RefSeq" id="WP_182299098.1">
    <property type="nucleotide sequence ID" value="NZ_CP041969.1"/>
</dbReference>
<dbReference type="KEGG" id="cchl:FPL14_18015"/>
<dbReference type="Gene3D" id="3.40.190.10">
    <property type="entry name" value="Periplasmic binding protein-like II"/>
    <property type="match status" value="2"/>
</dbReference>
<name>A0A7G5C0Y7_9BACL</name>
<protein>
    <submittedName>
        <fullName evidence="7">Extracellular solute-binding protein</fullName>
    </submittedName>
</protein>
<dbReference type="SUPFAM" id="SSF53850">
    <property type="entry name" value="Periplasmic binding protein-like II"/>
    <property type="match status" value="1"/>
</dbReference>
<keyword evidence="2" id="KW-0732">Signal</keyword>
<dbReference type="InterPro" id="IPR050490">
    <property type="entry name" value="Bact_solute-bd_prot1"/>
</dbReference>
<feature type="region of interest" description="Disordered" evidence="6">
    <location>
        <begin position="28"/>
        <end position="55"/>
    </location>
</feature>
<evidence type="ECO:0000256" key="4">
    <source>
        <dbReference type="ARBA" id="ARBA00023139"/>
    </source>
</evidence>
<proteinExistence type="predicted"/>